<keyword evidence="4" id="KW-1185">Reference proteome</keyword>
<dbReference type="Ensembl" id="ENSAPLT00000012276.2">
    <property type="protein sequence ID" value="ENSAPLP00000011547.2"/>
    <property type="gene ID" value="ENSAPLG00000011800.2"/>
</dbReference>
<dbReference type="Gene3D" id="3.90.79.10">
    <property type="entry name" value="Nucleoside Triphosphate Pyrophosphohydrolase"/>
    <property type="match status" value="1"/>
</dbReference>
<evidence type="ECO:0000256" key="2">
    <source>
        <dbReference type="ARBA" id="ARBA00022700"/>
    </source>
</evidence>
<dbReference type="Proteomes" id="UP000016666">
    <property type="component" value="Chromosome 12"/>
</dbReference>
<protein>
    <submittedName>
        <fullName evidence="3">Nudix hydrolase 19</fullName>
    </submittedName>
</protein>
<dbReference type="GeneTree" id="ENSGT00420000029858"/>
<proteinExistence type="inferred from homology"/>
<evidence type="ECO:0000256" key="1">
    <source>
        <dbReference type="ARBA" id="ARBA00007457"/>
    </source>
</evidence>
<gene>
    <name evidence="3" type="primary">NUDT19</name>
</gene>
<evidence type="ECO:0000313" key="4">
    <source>
        <dbReference type="Proteomes" id="UP000016666"/>
    </source>
</evidence>
<comment type="similarity">
    <text evidence="1">Belongs to the RGS7BP/RGS9BP family.</text>
</comment>
<sequence length="300" mass="34112">MVKEECKALLDALSKVTACYRHMVLTIGGTSDSQNLREELKKTRQKAQELAVANRNKLTAVLKDKSVSKEDKAEFERLWVIFSTCLEILEIDMRRALELGHEFPLNVPKKHLIQTGMSGGTSGVAARAMSIQNMKYEAEHNIDVVDLKDLENEINQWSSPPEAIELFKSREISLAPPQFYELCRLCNFSSLHELHKFSSDRALEGCECWMPIMLTASDGLIQLLPGDELYPEDPDYTGEMNTVMSTDKMVEDLMKEGSTFHRIVIKNINSLALYVNIQAKYKHMNPLMINTDCSDYNSRL</sequence>
<accession>U3IWC2</accession>
<reference evidence="3" key="3">
    <citation type="submission" date="2025-09" db="UniProtKB">
        <authorList>
            <consortium name="Ensembl"/>
        </authorList>
    </citation>
    <scope>IDENTIFICATION</scope>
</reference>
<name>U3IWC2_ANAPP</name>
<evidence type="ECO:0000313" key="3">
    <source>
        <dbReference type="Ensembl" id="ENSAPLP00000011547.2"/>
    </source>
</evidence>
<reference evidence="3" key="2">
    <citation type="submission" date="2025-08" db="UniProtKB">
        <authorList>
            <consortium name="Ensembl"/>
        </authorList>
    </citation>
    <scope>IDENTIFICATION</scope>
</reference>
<dbReference type="PANTHER" id="PTHR21029">
    <property type="entry name" value="R-SEVEN BINDING PROTEIN (R7BP) HOMOLOG"/>
    <property type="match status" value="1"/>
</dbReference>
<reference evidence="3 4" key="1">
    <citation type="submission" date="2017-10" db="EMBL/GenBank/DDBJ databases">
        <title>A new Pekin duck reference genome.</title>
        <authorList>
            <person name="Hou Z.-C."/>
            <person name="Zhou Z.-K."/>
            <person name="Zhu F."/>
            <person name="Hou S.-S."/>
        </authorList>
    </citation>
    <scope>NUCLEOTIDE SEQUENCE [LARGE SCALE GENOMIC DNA]</scope>
</reference>
<dbReference type="AlphaFoldDB" id="U3IWC2"/>
<keyword evidence="2" id="KW-0734">Signal transduction inhibitor</keyword>
<dbReference type="InterPro" id="IPR026512">
    <property type="entry name" value="RGS7BP/RGS9BP"/>
</dbReference>
<dbReference type="HOGENOM" id="CLU_126868_0_0_1"/>
<organism evidence="3 4">
    <name type="scientific">Anas platyrhynchos platyrhynchos</name>
    <name type="common">Northern mallard</name>
    <dbReference type="NCBI Taxonomy" id="8840"/>
    <lineage>
        <taxon>Eukaryota</taxon>
        <taxon>Metazoa</taxon>
        <taxon>Chordata</taxon>
        <taxon>Craniata</taxon>
        <taxon>Vertebrata</taxon>
        <taxon>Euteleostomi</taxon>
        <taxon>Archelosauria</taxon>
        <taxon>Archosauria</taxon>
        <taxon>Dinosauria</taxon>
        <taxon>Saurischia</taxon>
        <taxon>Theropoda</taxon>
        <taxon>Coelurosauria</taxon>
        <taxon>Aves</taxon>
        <taxon>Neognathae</taxon>
        <taxon>Galloanserae</taxon>
        <taxon>Anseriformes</taxon>
        <taxon>Anatidae</taxon>
        <taxon>Anatinae</taxon>
        <taxon>Anas</taxon>
    </lineage>
</organism>
<dbReference type="GO" id="GO:0009968">
    <property type="term" value="P:negative regulation of signal transduction"/>
    <property type="evidence" value="ECO:0007669"/>
    <property type="project" value="UniProtKB-KW"/>
</dbReference>